<reference evidence="1 2" key="1">
    <citation type="submission" date="2021-01" db="EMBL/GenBank/DDBJ databases">
        <title>Isolation and description of Catonella massiliensis sp. nov., a novel Catonella species, isolated from a stable periodontitis subject.</title>
        <authorList>
            <person name="Antezack A."/>
            <person name="Boxberger M."/>
            <person name="La Scola B."/>
            <person name="Monnet-Corti V."/>
        </authorList>
    </citation>
    <scope>NUCLEOTIDE SEQUENCE [LARGE SCALE GENOMIC DNA]</scope>
    <source>
        <strain evidence="1 2">Marseille-Q4567</strain>
    </source>
</reference>
<dbReference type="Proteomes" id="UP000604730">
    <property type="component" value="Unassembled WGS sequence"/>
</dbReference>
<evidence type="ECO:0008006" key="3">
    <source>
        <dbReference type="Google" id="ProtNLM"/>
    </source>
</evidence>
<dbReference type="EMBL" id="JAEPRJ010000001">
    <property type="protein sequence ID" value="MBK5896215.1"/>
    <property type="molecule type" value="Genomic_DNA"/>
</dbReference>
<gene>
    <name evidence="1" type="ORF">JJN12_00210</name>
</gene>
<evidence type="ECO:0000313" key="2">
    <source>
        <dbReference type="Proteomes" id="UP000604730"/>
    </source>
</evidence>
<protein>
    <recommendedName>
        <fullName evidence="3">Uridine kinase</fullName>
    </recommendedName>
</protein>
<dbReference type="SUPFAM" id="SSF52540">
    <property type="entry name" value="P-loop containing nucleoside triphosphate hydrolases"/>
    <property type="match status" value="1"/>
</dbReference>
<dbReference type="Gene3D" id="3.40.50.300">
    <property type="entry name" value="P-loop containing nucleotide triphosphate hydrolases"/>
    <property type="match status" value="1"/>
</dbReference>
<name>A0ABS1IWW9_9FIRM</name>
<dbReference type="RefSeq" id="WP_208427802.1">
    <property type="nucleotide sequence ID" value="NZ_JAEPRJ010000001.1"/>
</dbReference>
<accession>A0ABS1IWW9</accession>
<evidence type="ECO:0000313" key="1">
    <source>
        <dbReference type="EMBL" id="MBK5896215.1"/>
    </source>
</evidence>
<sequence>MKYSYEEIKKLVEKYMQDEDESPVLIAIDGNCAAGKTTLAARLQSDLGGNVFHMDDYYLQSYQRTRERLRETGGNVDYERFKKEVIEPLKKGEAVGVYACIHPDFVLEYRKTLEFKRLNIIEGSYSCHPYFNSPYKLQIFVEADYELQIERIRKRNGEVMLQRFINEWIPKENEYFRKMKIKEKCLQIKM</sequence>
<proteinExistence type="predicted"/>
<keyword evidence="2" id="KW-1185">Reference proteome</keyword>
<organism evidence="1 2">
    <name type="scientific">Catonella massiliensis</name>
    <dbReference type="NCBI Taxonomy" id="2799636"/>
    <lineage>
        <taxon>Bacteria</taxon>
        <taxon>Bacillati</taxon>
        <taxon>Bacillota</taxon>
        <taxon>Clostridia</taxon>
        <taxon>Lachnospirales</taxon>
        <taxon>Lachnospiraceae</taxon>
        <taxon>Catonella</taxon>
    </lineage>
</organism>
<dbReference type="InterPro" id="IPR027417">
    <property type="entry name" value="P-loop_NTPase"/>
</dbReference>
<comment type="caution">
    <text evidence="1">The sequence shown here is derived from an EMBL/GenBank/DDBJ whole genome shotgun (WGS) entry which is preliminary data.</text>
</comment>